<evidence type="ECO:0000313" key="2">
    <source>
        <dbReference type="EMBL" id="KAG6527563.1"/>
    </source>
</evidence>
<dbReference type="InterPro" id="IPR002885">
    <property type="entry name" value="PPR_rpt"/>
</dbReference>
<keyword evidence="3" id="KW-1185">Reference proteome</keyword>
<organism evidence="2 3">
    <name type="scientific">Zingiber officinale</name>
    <name type="common">Ginger</name>
    <name type="synonym">Amomum zingiber</name>
    <dbReference type="NCBI Taxonomy" id="94328"/>
    <lineage>
        <taxon>Eukaryota</taxon>
        <taxon>Viridiplantae</taxon>
        <taxon>Streptophyta</taxon>
        <taxon>Embryophyta</taxon>
        <taxon>Tracheophyta</taxon>
        <taxon>Spermatophyta</taxon>
        <taxon>Magnoliopsida</taxon>
        <taxon>Liliopsida</taxon>
        <taxon>Zingiberales</taxon>
        <taxon>Zingiberaceae</taxon>
        <taxon>Zingiber</taxon>
    </lineage>
</organism>
<dbReference type="FunFam" id="1.25.40.10:FF:000031">
    <property type="entry name" value="Pentatricopeptide repeat-containing protein mitochondrial"/>
    <property type="match status" value="1"/>
</dbReference>
<keyword evidence="1" id="KW-0677">Repeat</keyword>
<dbReference type="Gene3D" id="1.25.40.10">
    <property type="entry name" value="Tetratricopeptide repeat domain"/>
    <property type="match status" value="1"/>
</dbReference>
<name>A0A8J5HI30_ZINOF</name>
<dbReference type="InterPro" id="IPR011990">
    <property type="entry name" value="TPR-like_helical_dom_sf"/>
</dbReference>
<sequence length="300" mass="33046">MLSAVPRPPLPVTIEANFEVTRASPTVPVVSHDTAIPALLAIAFSNANGFTLSSIISYVINVIEQFHSLTIALGLDSYVSINNALISSYNKGYLLNDEFSEEGLECFCDTQRARVKSDNCIFLYTSIACLNFPSPSQGKQMHGKTIKIESPRNQIPVDNALVSMYVKCGNLKDANMLFEMMHQCNMVSFNTMITPYAHHGFGLEELELFKVILDIENEPTSIIFILVLSTRSHTGKVDEGWKYFDSMRQNYVKPGRSIDIAASFPQQRMPPLLPLELAAPTSPTVSVPDGGIGLAAEDHI</sequence>
<proteinExistence type="predicted"/>
<dbReference type="Proteomes" id="UP000734854">
    <property type="component" value="Unassembled WGS sequence"/>
</dbReference>
<dbReference type="AlphaFoldDB" id="A0A8J5HI30"/>
<comment type="caution">
    <text evidence="2">The sequence shown here is derived from an EMBL/GenBank/DDBJ whole genome shotgun (WGS) entry which is preliminary data.</text>
</comment>
<dbReference type="NCBIfam" id="TIGR00756">
    <property type="entry name" value="PPR"/>
    <property type="match status" value="1"/>
</dbReference>
<dbReference type="GO" id="GO:0003723">
    <property type="term" value="F:RNA binding"/>
    <property type="evidence" value="ECO:0007669"/>
    <property type="project" value="InterPro"/>
</dbReference>
<evidence type="ECO:0008006" key="4">
    <source>
        <dbReference type="Google" id="ProtNLM"/>
    </source>
</evidence>
<dbReference type="PANTHER" id="PTHR47926:SF505">
    <property type="entry name" value="PENTATRICOPEPTIDE REPEAT (PPR) SUPERFAMILY PROTEIN"/>
    <property type="match status" value="1"/>
</dbReference>
<accession>A0A8J5HI30</accession>
<protein>
    <recommendedName>
        <fullName evidence="4">Pentatricopeptide repeat-containing protein</fullName>
    </recommendedName>
</protein>
<evidence type="ECO:0000256" key="1">
    <source>
        <dbReference type="ARBA" id="ARBA00022737"/>
    </source>
</evidence>
<evidence type="ECO:0000313" key="3">
    <source>
        <dbReference type="Proteomes" id="UP000734854"/>
    </source>
</evidence>
<dbReference type="EMBL" id="JACMSC010000003">
    <property type="protein sequence ID" value="KAG6527563.1"/>
    <property type="molecule type" value="Genomic_DNA"/>
</dbReference>
<dbReference type="PANTHER" id="PTHR47926">
    <property type="entry name" value="PENTATRICOPEPTIDE REPEAT-CONTAINING PROTEIN"/>
    <property type="match status" value="1"/>
</dbReference>
<dbReference type="InterPro" id="IPR046960">
    <property type="entry name" value="PPR_At4g14850-like_plant"/>
</dbReference>
<dbReference type="Pfam" id="PF01535">
    <property type="entry name" value="PPR"/>
    <property type="match status" value="2"/>
</dbReference>
<reference evidence="2 3" key="1">
    <citation type="submission" date="2020-08" db="EMBL/GenBank/DDBJ databases">
        <title>Plant Genome Project.</title>
        <authorList>
            <person name="Zhang R.-G."/>
        </authorList>
    </citation>
    <scope>NUCLEOTIDE SEQUENCE [LARGE SCALE GENOMIC DNA]</scope>
    <source>
        <tissue evidence="2">Rhizome</tissue>
    </source>
</reference>
<dbReference type="GO" id="GO:0009451">
    <property type="term" value="P:RNA modification"/>
    <property type="evidence" value="ECO:0007669"/>
    <property type="project" value="InterPro"/>
</dbReference>
<gene>
    <name evidence="2" type="ORF">ZIOFF_009674</name>
</gene>